<evidence type="ECO:0000313" key="8">
    <source>
        <dbReference type="EMBL" id="KAF4351753.1"/>
    </source>
</evidence>
<keyword evidence="4" id="KW-0032">Aminotransferase</keyword>
<dbReference type="GO" id="GO:0016846">
    <property type="term" value="F:carbon-sulfur lyase activity"/>
    <property type="evidence" value="ECO:0007669"/>
    <property type="project" value="InterPro"/>
</dbReference>
<keyword evidence="5" id="KW-0663">Pyridoxal phosphate</keyword>
<dbReference type="CDD" id="cd00609">
    <property type="entry name" value="AAT_like"/>
    <property type="match status" value="1"/>
</dbReference>
<comment type="subunit">
    <text evidence="3">Homodimer.</text>
</comment>
<dbReference type="AlphaFoldDB" id="A0A7J6F0N8"/>
<dbReference type="InterPro" id="IPR050478">
    <property type="entry name" value="Ethylene_sulfur-biosynth"/>
</dbReference>
<evidence type="ECO:0000313" key="10">
    <source>
        <dbReference type="Proteomes" id="UP000525078"/>
    </source>
</evidence>
<dbReference type="PANTHER" id="PTHR43795">
    <property type="entry name" value="BIFUNCTIONAL ASPARTATE AMINOTRANSFERASE AND GLUTAMATE/ASPARTATE-PREPHENATE AMINOTRANSFERASE-RELATED"/>
    <property type="match status" value="1"/>
</dbReference>
<keyword evidence="6" id="KW-0732">Signal</keyword>
<dbReference type="Gene3D" id="2.10.25.30">
    <property type="entry name" value="EGF-like, alliinase"/>
    <property type="match status" value="1"/>
</dbReference>
<evidence type="ECO:0000256" key="5">
    <source>
        <dbReference type="ARBA" id="ARBA00022898"/>
    </source>
</evidence>
<comment type="similarity">
    <text evidence="2">Belongs to the alliinase family.</text>
</comment>
<keyword evidence="4" id="KW-0808">Transferase</keyword>
<dbReference type="Pfam" id="PF04864">
    <property type="entry name" value="Alliinase_C"/>
    <property type="match status" value="1"/>
</dbReference>
<evidence type="ECO:0000256" key="2">
    <source>
        <dbReference type="ARBA" id="ARBA00006312"/>
    </source>
</evidence>
<keyword evidence="11" id="KW-1185">Reference proteome</keyword>
<dbReference type="OrthoDB" id="2020362at2759"/>
<dbReference type="InterPro" id="IPR006948">
    <property type="entry name" value="Alliinase_C"/>
</dbReference>
<dbReference type="InterPro" id="IPR015424">
    <property type="entry name" value="PyrdxlP-dep_Trfase"/>
</dbReference>
<dbReference type="InterPro" id="IPR015421">
    <property type="entry name" value="PyrdxlP-dep_Trfase_major"/>
</dbReference>
<dbReference type="EMBL" id="JAATIQ010000284">
    <property type="protein sequence ID" value="KAF4364271.1"/>
    <property type="molecule type" value="Genomic_DNA"/>
</dbReference>
<dbReference type="SUPFAM" id="SSF53383">
    <property type="entry name" value="PLP-dependent transferases"/>
    <property type="match status" value="1"/>
</dbReference>
<name>A0A7J6F0N8_CANSA</name>
<dbReference type="InterPro" id="IPR015422">
    <property type="entry name" value="PyrdxlP-dep_Trfase_small"/>
</dbReference>
<gene>
    <name evidence="8" type="ORF">F8388_008763</name>
    <name evidence="9" type="ORF">G4B88_028391</name>
</gene>
<dbReference type="GO" id="GO:0006520">
    <property type="term" value="P:amino acid metabolic process"/>
    <property type="evidence" value="ECO:0007669"/>
    <property type="project" value="TreeGrafter"/>
</dbReference>
<proteinExistence type="inferred from homology"/>
<dbReference type="PANTHER" id="PTHR43795:SF22">
    <property type="entry name" value="TRYPTOPHAN AMINOTRANSFERASE-RELATED PROTEIN 2"/>
    <property type="match status" value="1"/>
</dbReference>
<comment type="caution">
    <text evidence="9">The sequence shown here is derived from an EMBL/GenBank/DDBJ whole genome shotgun (WGS) entry which is preliminary data.</text>
</comment>
<evidence type="ECO:0000313" key="11">
    <source>
        <dbReference type="Proteomes" id="UP000583929"/>
    </source>
</evidence>
<evidence type="ECO:0000256" key="6">
    <source>
        <dbReference type="SAM" id="SignalP"/>
    </source>
</evidence>
<accession>A0A7J6F0N8</accession>
<dbReference type="Proteomes" id="UP000525078">
    <property type="component" value="Unassembled WGS sequence"/>
</dbReference>
<organism evidence="9 11">
    <name type="scientific">Cannabis sativa</name>
    <name type="common">Hemp</name>
    <name type="synonym">Marijuana</name>
    <dbReference type="NCBI Taxonomy" id="3483"/>
    <lineage>
        <taxon>Eukaryota</taxon>
        <taxon>Viridiplantae</taxon>
        <taxon>Streptophyta</taxon>
        <taxon>Embryophyta</taxon>
        <taxon>Tracheophyta</taxon>
        <taxon>Spermatophyta</taxon>
        <taxon>Magnoliopsida</taxon>
        <taxon>eudicotyledons</taxon>
        <taxon>Gunneridae</taxon>
        <taxon>Pentapetalae</taxon>
        <taxon>rosids</taxon>
        <taxon>fabids</taxon>
        <taxon>Rosales</taxon>
        <taxon>Cannabaceae</taxon>
        <taxon>Cannabis</taxon>
    </lineage>
</organism>
<comment type="cofactor">
    <cofactor evidence="1">
        <name>pyridoxal 5'-phosphate</name>
        <dbReference type="ChEBI" id="CHEBI:597326"/>
    </cofactor>
</comment>
<evidence type="ECO:0000256" key="4">
    <source>
        <dbReference type="ARBA" id="ARBA00022576"/>
    </source>
</evidence>
<feature type="signal peptide" evidence="6">
    <location>
        <begin position="1"/>
        <end position="19"/>
    </location>
</feature>
<protein>
    <recommendedName>
        <fullName evidence="7">Alliinase C-terminal domain-containing protein</fullName>
    </recommendedName>
</protein>
<dbReference type="Proteomes" id="UP000583929">
    <property type="component" value="Unassembled WGS sequence"/>
</dbReference>
<dbReference type="GO" id="GO:0008483">
    <property type="term" value="F:transaminase activity"/>
    <property type="evidence" value="ECO:0007669"/>
    <property type="project" value="UniProtKB-KW"/>
</dbReference>
<evidence type="ECO:0000256" key="1">
    <source>
        <dbReference type="ARBA" id="ARBA00001933"/>
    </source>
</evidence>
<evidence type="ECO:0000313" key="9">
    <source>
        <dbReference type="EMBL" id="KAF4364271.1"/>
    </source>
</evidence>
<dbReference type="InterPro" id="IPR037029">
    <property type="entry name" value="Alliinase_N_sf"/>
</dbReference>
<dbReference type="EMBL" id="JAATIP010000329">
    <property type="protein sequence ID" value="KAF4351753.1"/>
    <property type="molecule type" value="Genomic_DNA"/>
</dbReference>
<evidence type="ECO:0000256" key="3">
    <source>
        <dbReference type="ARBA" id="ARBA00011738"/>
    </source>
</evidence>
<dbReference type="Gene3D" id="3.40.640.10">
    <property type="entry name" value="Type I PLP-dependent aspartate aminotransferase-like (Major domain)"/>
    <property type="match status" value="1"/>
</dbReference>
<feature type="domain" description="Alliinase C-terminal" evidence="7">
    <location>
        <begin position="89"/>
        <end position="449"/>
    </location>
</feature>
<reference evidence="10 11" key="1">
    <citation type="journal article" date="2020" name="bioRxiv">
        <title>Sequence and annotation of 42 cannabis genomes reveals extensive copy number variation in cannabinoid synthesis and pathogen resistance genes.</title>
        <authorList>
            <person name="Mckernan K.J."/>
            <person name="Helbert Y."/>
            <person name="Kane L.T."/>
            <person name="Ebling H."/>
            <person name="Zhang L."/>
            <person name="Liu B."/>
            <person name="Eaton Z."/>
            <person name="Mclaughlin S."/>
            <person name="Kingan S."/>
            <person name="Baybayan P."/>
            <person name="Concepcion G."/>
            <person name="Jordan M."/>
            <person name="Riva A."/>
            <person name="Barbazuk W."/>
            <person name="Harkins T."/>
        </authorList>
    </citation>
    <scope>NUCLEOTIDE SEQUENCE [LARGE SCALE GENOMIC DNA]</scope>
    <source>
        <strain evidence="10 11">cv. Jamaican Lion 4</strain>
        <strain evidence="9">Father</strain>
        <strain evidence="8">Mother</strain>
        <tissue evidence="9">Leaf</tissue>
    </source>
</reference>
<feature type="chain" id="PRO_5033593456" description="Alliinase C-terminal domain-containing protein" evidence="6">
    <location>
        <begin position="20"/>
        <end position="450"/>
    </location>
</feature>
<evidence type="ECO:0000259" key="7">
    <source>
        <dbReference type="Pfam" id="PF04864"/>
    </source>
</evidence>
<sequence>MAKIPSFFSLKHLLVLSLALNVSLIMRVVFEDERQGPLFGFSLIKPRGSSMADTEASQRTLLATSSSSSISSSAKTSIAEVEDSGEKLVNLDHGDPTMYENYWEKIGEKTTIVIRGWDSMSYFSDLKSICWFLEPEFAKQVVRLHKIVGNAETQGRHVVVGTGSSQLYLAALFALSPKESTQPIHVVSAAPYYSSYPSMTDYQKSGLHKWAGDANNFTEMGPYIELITSPNNPDGFVRHSCVNKTGGAMIYDLAYYWPQYTPISSPADNDLSLFTVSKSTGHAGIRIGWALVKDPEVARRMTKFVELNTIGVSKDSQIRAAKILEVVADSCEQSGSSDFEQSFFEFSYHLMEKRWQQLRETVSKSGGIFSLPQFSPAFCHFHSKVLQPHPAFAWLRCKDGIEDCESFLKGHKILTRGGRHFGASSSYVRVSMLDRDDTYKMFLKRLSSIR</sequence>
<dbReference type="Gene3D" id="3.90.1150.10">
    <property type="entry name" value="Aspartate Aminotransferase, domain 1"/>
    <property type="match status" value="1"/>
</dbReference>